<dbReference type="GO" id="GO:0098552">
    <property type="term" value="C:side of membrane"/>
    <property type="evidence" value="ECO:0007669"/>
    <property type="project" value="UniProtKB-KW"/>
</dbReference>
<dbReference type="Pfam" id="PF14368">
    <property type="entry name" value="LTP_2"/>
    <property type="match status" value="1"/>
</dbReference>
<keyword evidence="7" id="KW-0325">Glycoprotein</keyword>
<keyword evidence="13" id="KW-1185">Reference proteome</keyword>
<evidence type="ECO:0000256" key="1">
    <source>
        <dbReference type="ARBA" id="ARBA00004609"/>
    </source>
</evidence>
<dbReference type="CDD" id="cd00010">
    <property type="entry name" value="AAI_LTSS"/>
    <property type="match status" value="1"/>
</dbReference>
<evidence type="ECO:0000256" key="6">
    <source>
        <dbReference type="ARBA" id="ARBA00023157"/>
    </source>
</evidence>
<evidence type="ECO:0000259" key="11">
    <source>
        <dbReference type="Pfam" id="PF14368"/>
    </source>
</evidence>
<feature type="compositionally biased region" description="Low complexity" evidence="9">
    <location>
        <begin position="123"/>
        <end position="142"/>
    </location>
</feature>
<evidence type="ECO:0000256" key="3">
    <source>
        <dbReference type="ARBA" id="ARBA00022475"/>
    </source>
</evidence>
<keyword evidence="4" id="KW-0336">GPI-anchor</keyword>
<keyword evidence="5 10" id="KW-0732">Signal</keyword>
<name>A0A7N0VA88_KALFE</name>
<protein>
    <recommendedName>
        <fullName evidence="11">Bifunctional inhibitor/plant lipid transfer protein/seed storage helical domain-containing protein</fullName>
    </recommendedName>
</protein>
<feature type="signal peptide" evidence="10">
    <location>
        <begin position="1"/>
        <end position="26"/>
    </location>
</feature>
<evidence type="ECO:0000256" key="4">
    <source>
        <dbReference type="ARBA" id="ARBA00022622"/>
    </source>
</evidence>
<evidence type="ECO:0000313" key="12">
    <source>
        <dbReference type="EnsemblPlants" id="Kaladp0278s0017.1.v1.1"/>
    </source>
</evidence>
<dbReference type="InterPro" id="IPR036312">
    <property type="entry name" value="Bifun_inhib/LTP/seed_sf"/>
</dbReference>
<dbReference type="Gramene" id="Kaladp0278s0017.1.v1.1">
    <property type="protein sequence ID" value="Kaladp0278s0017.1.v1.1"/>
    <property type="gene ID" value="Kaladp0278s0017.v1.1"/>
</dbReference>
<comment type="subcellular location">
    <subcellularLocation>
        <location evidence="1">Cell membrane</location>
        <topology evidence="1">Lipid-anchor</topology>
        <topology evidence="1">GPI-anchor</topology>
    </subcellularLocation>
</comment>
<dbReference type="SUPFAM" id="SSF47699">
    <property type="entry name" value="Bifunctional inhibitor/lipid-transfer protein/seed storage 2S albumin"/>
    <property type="match status" value="1"/>
</dbReference>
<dbReference type="InterPro" id="IPR016140">
    <property type="entry name" value="Bifunc_inhib/LTP/seed_store"/>
</dbReference>
<reference evidence="12" key="1">
    <citation type="submission" date="2021-01" db="UniProtKB">
        <authorList>
            <consortium name="EnsemblPlants"/>
        </authorList>
    </citation>
    <scope>IDENTIFICATION</scope>
</reference>
<dbReference type="PANTHER" id="PTHR33044">
    <property type="entry name" value="BIFUNCTIONAL INHIBITOR/LIPID-TRANSFER PROTEIN/SEED STORAGE 2S ALBUMIN SUPERFAMILY PROTEIN-RELATED"/>
    <property type="match status" value="1"/>
</dbReference>
<keyword evidence="8" id="KW-0449">Lipoprotein</keyword>
<organism evidence="12 13">
    <name type="scientific">Kalanchoe fedtschenkoi</name>
    <name type="common">Lavender scallops</name>
    <name type="synonym">South American air plant</name>
    <dbReference type="NCBI Taxonomy" id="63787"/>
    <lineage>
        <taxon>Eukaryota</taxon>
        <taxon>Viridiplantae</taxon>
        <taxon>Streptophyta</taxon>
        <taxon>Embryophyta</taxon>
        <taxon>Tracheophyta</taxon>
        <taxon>Spermatophyta</taxon>
        <taxon>Magnoliopsida</taxon>
        <taxon>eudicotyledons</taxon>
        <taxon>Gunneridae</taxon>
        <taxon>Pentapetalae</taxon>
        <taxon>Saxifragales</taxon>
        <taxon>Crassulaceae</taxon>
        <taxon>Kalanchoe</taxon>
    </lineage>
</organism>
<dbReference type="Gene3D" id="1.10.110.10">
    <property type="entry name" value="Plant lipid-transfer and hydrophobic proteins"/>
    <property type="match status" value="1"/>
</dbReference>
<sequence length="163" mass="16876">MMDPRLTMLSFLVICSSFSPPPPVSAASPLQCVQKLIACQPYLKNPDNTPAWCCAPLKDMIANDPQCLCDVFNNPDLLKTMNVTQAEALQLPKACGATADVSICHKDGGVPTTSPTPPPPSAPSTNGTTPDNNTTTNSASSSNGKIVSGGAVGFVALLTALFV</sequence>
<dbReference type="AlphaFoldDB" id="A0A7N0VA88"/>
<comment type="similarity">
    <text evidence="2">Belongs to the plant LTP family.</text>
</comment>
<evidence type="ECO:0000256" key="5">
    <source>
        <dbReference type="ARBA" id="ARBA00022729"/>
    </source>
</evidence>
<evidence type="ECO:0000313" key="13">
    <source>
        <dbReference type="Proteomes" id="UP000594263"/>
    </source>
</evidence>
<proteinExistence type="inferred from homology"/>
<dbReference type="Proteomes" id="UP000594263">
    <property type="component" value="Unplaced"/>
</dbReference>
<keyword evidence="3" id="KW-1003">Cell membrane</keyword>
<dbReference type="GO" id="GO:0005886">
    <property type="term" value="C:plasma membrane"/>
    <property type="evidence" value="ECO:0007669"/>
    <property type="project" value="UniProtKB-SubCell"/>
</dbReference>
<accession>A0A7N0VA88</accession>
<keyword evidence="6" id="KW-1015">Disulfide bond</keyword>
<evidence type="ECO:0000256" key="10">
    <source>
        <dbReference type="SAM" id="SignalP"/>
    </source>
</evidence>
<feature type="region of interest" description="Disordered" evidence="9">
    <location>
        <begin position="106"/>
        <end position="142"/>
    </location>
</feature>
<dbReference type="EnsemblPlants" id="Kaladp0278s0017.1.v1.1">
    <property type="protein sequence ID" value="Kaladp0278s0017.1.v1.1"/>
    <property type="gene ID" value="Kaladp0278s0017.v1.1"/>
</dbReference>
<feature type="domain" description="Bifunctional inhibitor/plant lipid transfer protein/seed storage helical" evidence="11">
    <location>
        <begin position="21"/>
        <end position="104"/>
    </location>
</feature>
<evidence type="ECO:0000256" key="9">
    <source>
        <dbReference type="SAM" id="MobiDB-lite"/>
    </source>
</evidence>
<dbReference type="OMA" id="MIANDPQ"/>
<evidence type="ECO:0000256" key="8">
    <source>
        <dbReference type="ARBA" id="ARBA00023288"/>
    </source>
</evidence>
<evidence type="ECO:0000256" key="7">
    <source>
        <dbReference type="ARBA" id="ARBA00023180"/>
    </source>
</evidence>
<dbReference type="InterPro" id="IPR043325">
    <property type="entry name" value="LTSS"/>
</dbReference>
<feature type="chain" id="PRO_5029512002" description="Bifunctional inhibitor/plant lipid transfer protein/seed storage helical domain-containing protein" evidence="10">
    <location>
        <begin position="27"/>
        <end position="163"/>
    </location>
</feature>
<keyword evidence="4" id="KW-0472">Membrane</keyword>
<evidence type="ECO:0000256" key="2">
    <source>
        <dbReference type="ARBA" id="ARBA00009748"/>
    </source>
</evidence>